<dbReference type="PANTHER" id="PTHR33164">
    <property type="entry name" value="TRANSCRIPTIONAL REGULATOR, MARR FAMILY"/>
    <property type="match status" value="1"/>
</dbReference>
<keyword evidence="1" id="KW-0805">Transcription regulation</keyword>
<keyword evidence="3" id="KW-0804">Transcription</keyword>
<evidence type="ECO:0000313" key="5">
    <source>
        <dbReference type="EMBL" id="QRG67641.1"/>
    </source>
</evidence>
<dbReference type="PANTHER" id="PTHR33164:SF56">
    <property type="entry name" value="HTH-TYPE TRANSCRIPTIONAL REGULATOR MHQR"/>
    <property type="match status" value="1"/>
</dbReference>
<dbReference type="RefSeq" id="WP_203354694.1">
    <property type="nucleotide sequence ID" value="NZ_CP069127.1"/>
</dbReference>
<dbReference type="SMART" id="SM00347">
    <property type="entry name" value="HTH_MARR"/>
    <property type="match status" value="1"/>
</dbReference>
<dbReference type="SUPFAM" id="SSF46785">
    <property type="entry name" value="Winged helix' DNA-binding domain"/>
    <property type="match status" value="1"/>
</dbReference>
<dbReference type="Gene3D" id="1.10.10.10">
    <property type="entry name" value="Winged helix-like DNA-binding domain superfamily/Winged helix DNA-binding domain"/>
    <property type="match status" value="1"/>
</dbReference>
<feature type="domain" description="HTH marR-type" evidence="4">
    <location>
        <begin position="3"/>
        <end position="138"/>
    </location>
</feature>
<dbReference type="PROSITE" id="PS50995">
    <property type="entry name" value="HTH_MARR_2"/>
    <property type="match status" value="1"/>
</dbReference>
<sequence>MDQTALFQKFVAFTTAVHQVKHEMTKDLKPDDITPVQYSILEYVAVQQPVTLSDISDCQHMSMPNTSREIRKLTEKGLLEKSAVAEDQRKQSIRLTQEGQAMMDEAFSRIEERFRKRILGASEEDLKMIEQALDVLQSKVFHTQ</sequence>
<dbReference type="InterPro" id="IPR036388">
    <property type="entry name" value="WH-like_DNA-bd_sf"/>
</dbReference>
<name>A0ABX7FQP7_BRECH</name>
<keyword evidence="6" id="KW-1185">Reference proteome</keyword>
<keyword evidence="2" id="KW-0238">DNA-binding</keyword>
<accession>A0ABX7FQP7</accession>
<protein>
    <submittedName>
        <fullName evidence="5">MarR family transcriptional regulator</fullName>
    </submittedName>
</protein>
<evidence type="ECO:0000256" key="1">
    <source>
        <dbReference type="ARBA" id="ARBA00023015"/>
    </source>
</evidence>
<proteinExistence type="predicted"/>
<evidence type="ECO:0000259" key="4">
    <source>
        <dbReference type="PROSITE" id="PS50995"/>
    </source>
</evidence>
<dbReference type="InterPro" id="IPR036390">
    <property type="entry name" value="WH_DNA-bd_sf"/>
</dbReference>
<dbReference type="InterPro" id="IPR039422">
    <property type="entry name" value="MarR/SlyA-like"/>
</dbReference>
<reference evidence="5 6" key="1">
    <citation type="submission" date="2021-01" db="EMBL/GenBank/DDBJ databases">
        <title>Identification of strong promoters based on the transcriptome of Brevibacillus choshinensis.</title>
        <authorList>
            <person name="Yao D."/>
            <person name="Zhang K."/>
            <person name="Wu J."/>
        </authorList>
    </citation>
    <scope>NUCLEOTIDE SEQUENCE [LARGE SCALE GENOMIC DNA]</scope>
    <source>
        <strain evidence="5 6">HPD31-SP3</strain>
    </source>
</reference>
<evidence type="ECO:0000313" key="6">
    <source>
        <dbReference type="Proteomes" id="UP000596248"/>
    </source>
</evidence>
<gene>
    <name evidence="5" type="ORF">JNE38_30190</name>
</gene>
<evidence type="ECO:0000256" key="3">
    <source>
        <dbReference type="ARBA" id="ARBA00023163"/>
    </source>
</evidence>
<dbReference type="InterPro" id="IPR000835">
    <property type="entry name" value="HTH_MarR-typ"/>
</dbReference>
<evidence type="ECO:0000256" key="2">
    <source>
        <dbReference type="ARBA" id="ARBA00023125"/>
    </source>
</evidence>
<dbReference type="Proteomes" id="UP000596248">
    <property type="component" value="Chromosome"/>
</dbReference>
<dbReference type="Pfam" id="PF12802">
    <property type="entry name" value="MarR_2"/>
    <property type="match status" value="1"/>
</dbReference>
<organism evidence="5 6">
    <name type="scientific">Brevibacillus choshinensis</name>
    <dbReference type="NCBI Taxonomy" id="54911"/>
    <lineage>
        <taxon>Bacteria</taxon>
        <taxon>Bacillati</taxon>
        <taxon>Bacillota</taxon>
        <taxon>Bacilli</taxon>
        <taxon>Bacillales</taxon>
        <taxon>Paenibacillaceae</taxon>
        <taxon>Brevibacillus</taxon>
    </lineage>
</organism>
<dbReference type="EMBL" id="CP069127">
    <property type="protein sequence ID" value="QRG67641.1"/>
    <property type="molecule type" value="Genomic_DNA"/>
</dbReference>